<dbReference type="InterPro" id="IPR011009">
    <property type="entry name" value="Kinase-like_dom_sf"/>
</dbReference>
<evidence type="ECO:0000259" key="3">
    <source>
        <dbReference type="Pfam" id="PF00483"/>
    </source>
</evidence>
<dbReference type="PANTHER" id="PTHR43584:SF8">
    <property type="entry name" value="N-ACETYLMURAMATE ALPHA-1-PHOSPHATE URIDYLYLTRANSFERASE"/>
    <property type="match status" value="1"/>
</dbReference>
<keyword evidence="5" id="KW-1185">Reference proteome</keyword>
<dbReference type="SUPFAM" id="SSF56112">
    <property type="entry name" value="Protein kinase-like (PK-like)"/>
    <property type="match status" value="1"/>
</dbReference>
<evidence type="ECO:0000256" key="1">
    <source>
        <dbReference type="ARBA" id="ARBA00022679"/>
    </source>
</evidence>
<keyword evidence="1" id="KW-0808">Transferase</keyword>
<reference evidence="4 5" key="1">
    <citation type="submission" date="2019-07" db="EMBL/GenBank/DDBJ databases">
        <title>Description of 53C-WASEF.</title>
        <authorList>
            <person name="Pitt A."/>
            <person name="Hahn M.W."/>
        </authorList>
    </citation>
    <scope>NUCLEOTIDE SEQUENCE [LARGE SCALE GENOMIC DNA]</scope>
    <source>
        <strain evidence="4 5">53C-WASEF</strain>
    </source>
</reference>
<dbReference type="PANTHER" id="PTHR43584">
    <property type="entry name" value="NUCLEOTIDYL TRANSFERASE"/>
    <property type="match status" value="1"/>
</dbReference>
<name>A0A556QQQ2_9BACT</name>
<organism evidence="4 5">
    <name type="scientific">Rariglobus hedericola</name>
    <dbReference type="NCBI Taxonomy" id="2597822"/>
    <lineage>
        <taxon>Bacteria</taxon>
        <taxon>Pseudomonadati</taxon>
        <taxon>Verrucomicrobiota</taxon>
        <taxon>Opitutia</taxon>
        <taxon>Opitutales</taxon>
        <taxon>Opitutaceae</taxon>
        <taxon>Rariglobus</taxon>
    </lineage>
</organism>
<feature type="domain" description="Nucleotidyl transferase" evidence="3">
    <location>
        <begin position="26"/>
        <end position="224"/>
    </location>
</feature>
<keyword evidence="2" id="KW-0548">Nucleotidyltransferase</keyword>
<dbReference type="SUPFAM" id="SSF53448">
    <property type="entry name" value="Nucleotide-diphospho-sugar transferases"/>
    <property type="match status" value="1"/>
</dbReference>
<dbReference type="GO" id="GO:0016779">
    <property type="term" value="F:nucleotidyltransferase activity"/>
    <property type="evidence" value="ECO:0007669"/>
    <property type="project" value="UniProtKB-KW"/>
</dbReference>
<dbReference type="OrthoDB" id="9814110at2"/>
<dbReference type="RefSeq" id="WP_144229308.1">
    <property type="nucleotide sequence ID" value="NZ_CBCRVV010000005.1"/>
</dbReference>
<evidence type="ECO:0000313" key="4">
    <source>
        <dbReference type="EMBL" id="TSJ78966.1"/>
    </source>
</evidence>
<evidence type="ECO:0000256" key="2">
    <source>
        <dbReference type="ARBA" id="ARBA00022695"/>
    </source>
</evidence>
<dbReference type="Proteomes" id="UP000315648">
    <property type="component" value="Unassembled WGS sequence"/>
</dbReference>
<proteinExistence type="predicted"/>
<dbReference type="Gene3D" id="3.90.550.10">
    <property type="entry name" value="Spore Coat Polysaccharide Biosynthesis Protein SpsA, Chain A"/>
    <property type="match status" value="1"/>
</dbReference>
<dbReference type="InterPro" id="IPR005835">
    <property type="entry name" value="NTP_transferase_dom"/>
</dbReference>
<protein>
    <recommendedName>
        <fullName evidence="3">Nucleotidyl transferase domain-containing protein</fullName>
    </recommendedName>
</protein>
<sequence length="540" mass="60043">MKAVILSAGSVPHEITALFRCPSVGLIPINGRPLIALQIDFLKQLGATEISVALRSRDSRLREYLAQYARLFEVPVSIVEITSDRGPGGTMVEALCPEDFEKGALVLLGDTLIERDGSFKLGSENAVFTSPVEEPQRWCMVSAAGDGSVTALVDKPSRSDAEAEAAVGCYWFGRVDAATWSAITQIPGARIEISAILERVRIAQGLSRRRITGWLDCGNVDLLVATRRRMIAARSFNSLVIDELRGTVRKRSTHGDKFRHEINYYRLLPHDLAVFFPRLISHETSQPDAHVELEYYAYPTISEVYIYEEYGDYFWTAVIDKLGAVLAEFSKRRAVITAADCAAFYTSKLSRRLGDARAQSGELGRLLELDEIRINGAVMRGVPALLDSLLKELAGLSRNVTGSVIHGDLCFANILLEPLNKTLRLIDPRGSFHEVGVFGDARYDYAKLWHSVDGHYDAIINDMFSVRVTGDAAEFDCYRPRAREHVLRRLEAILPAGISKREVRLIEGSLFLSMLPLHADHPRRQLAMLLSGICILNEEL</sequence>
<dbReference type="InterPro" id="IPR029044">
    <property type="entry name" value="Nucleotide-diphossugar_trans"/>
</dbReference>
<dbReference type="EMBL" id="VMBG01000001">
    <property type="protein sequence ID" value="TSJ78966.1"/>
    <property type="molecule type" value="Genomic_DNA"/>
</dbReference>
<evidence type="ECO:0000313" key="5">
    <source>
        <dbReference type="Proteomes" id="UP000315648"/>
    </source>
</evidence>
<dbReference type="InterPro" id="IPR050065">
    <property type="entry name" value="GlmU-like"/>
</dbReference>
<gene>
    <name evidence="4" type="ORF">FPL22_06600</name>
</gene>
<comment type="caution">
    <text evidence="4">The sequence shown here is derived from an EMBL/GenBank/DDBJ whole genome shotgun (WGS) entry which is preliminary data.</text>
</comment>
<dbReference type="AlphaFoldDB" id="A0A556QQQ2"/>
<dbReference type="Pfam" id="PF00483">
    <property type="entry name" value="NTP_transferase"/>
    <property type="match status" value="1"/>
</dbReference>
<accession>A0A556QQQ2</accession>